<protein>
    <submittedName>
        <fullName evidence="3">Myosin_tail_1 domain-containing protein</fullName>
    </submittedName>
</protein>
<dbReference type="Proteomes" id="UP000035642">
    <property type="component" value="Unassembled WGS sequence"/>
</dbReference>
<reference evidence="3" key="2">
    <citation type="submission" date="2017-02" db="UniProtKB">
        <authorList>
            <consortium name="WormBaseParasite"/>
        </authorList>
    </citation>
    <scope>IDENTIFICATION</scope>
</reference>
<organism evidence="2 3">
    <name type="scientific">Angiostrongylus cantonensis</name>
    <name type="common">Rat lungworm</name>
    <dbReference type="NCBI Taxonomy" id="6313"/>
    <lineage>
        <taxon>Eukaryota</taxon>
        <taxon>Metazoa</taxon>
        <taxon>Ecdysozoa</taxon>
        <taxon>Nematoda</taxon>
        <taxon>Chromadorea</taxon>
        <taxon>Rhabditida</taxon>
        <taxon>Rhabditina</taxon>
        <taxon>Rhabditomorpha</taxon>
        <taxon>Strongyloidea</taxon>
        <taxon>Metastrongylidae</taxon>
        <taxon>Angiostrongylus</taxon>
    </lineage>
</organism>
<evidence type="ECO:0000256" key="1">
    <source>
        <dbReference type="SAM" id="Coils"/>
    </source>
</evidence>
<proteinExistence type="predicted"/>
<evidence type="ECO:0000313" key="2">
    <source>
        <dbReference type="Proteomes" id="UP000035642"/>
    </source>
</evidence>
<reference evidence="2" key="1">
    <citation type="submission" date="2012-09" db="EMBL/GenBank/DDBJ databases">
        <authorList>
            <person name="Martin A.A."/>
        </authorList>
    </citation>
    <scope>NUCLEOTIDE SEQUENCE</scope>
</reference>
<dbReference type="AlphaFoldDB" id="A0A0K0DRR3"/>
<keyword evidence="1" id="KW-0175">Coiled coil</keyword>
<sequence>MDLFLNTSFLLSRFFKKAQCELEKCQHLLEESEAAKERIAQDKKKMELELGEAKIELENVCAASREMEKRQREIDKQLAAERENVQKVSREQDAHVQKLRSSKATILSLKNELKQLNETIDEKERVRRVLQLDESLAEVKSLAQSRTRAEVAALEAKIRDLEEQNGVETRKRQEAMRQIRCNVRATQMLRQLDEKEGELRRERAKSTIQRREIDELTETNDTLTRENSRLRAERSRRAFGFDQLINFPNLAAGERLPLNGATHVVSHLMLVFYSGFGCIP</sequence>
<dbReference type="WBParaSite" id="ACAC_0001445201-mRNA-1">
    <property type="protein sequence ID" value="ACAC_0001445201-mRNA-1"/>
    <property type="gene ID" value="ACAC_0001445201"/>
</dbReference>
<dbReference type="STRING" id="6313.A0A0K0DRR3"/>
<evidence type="ECO:0000313" key="3">
    <source>
        <dbReference type="WBParaSite" id="ACAC_0001445201-mRNA-1"/>
    </source>
</evidence>
<keyword evidence="2" id="KW-1185">Reference proteome</keyword>
<feature type="coiled-coil region" evidence="1">
    <location>
        <begin position="15"/>
        <end position="233"/>
    </location>
</feature>
<accession>A0A0K0DRR3</accession>
<name>A0A0K0DRR3_ANGCA</name>